<dbReference type="AlphaFoldDB" id="A0AAV8XNP3"/>
<protein>
    <recommendedName>
        <fullName evidence="3">CCHC-type domain-containing protein</fullName>
    </recommendedName>
</protein>
<evidence type="ECO:0000313" key="1">
    <source>
        <dbReference type="EMBL" id="KAJ8939663.1"/>
    </source>
</evidence>
<organism evidence="1 2">
    <name type="scientific">Rhamnusium bicolor</name>
    <dbReference type="NCBI Taxonomy" id="1586634"/>
    <lineage>
        <taxon>Eukaryota</taxon>
        <taxon>Metazoa</taxon>
        <taxon>Ecdysozoa</taxon>
        <taxon>Arthropoda</taxon>
        <taxon>Hexapoda</taxon>
        <taxon>Insecta</taxon>
        <taxon>Pterygota</taxon>
        <taxon>Neoptera</taxon>
        <taxon>Endopterygota</taxon>
        <taxon>Coleoptera</taxon>
        <taxon>Polyphaga</taxon>
        <taxon>Cucujiformia</taxon>
        <taxon>Chrysomeloidea</taxon>
        <taxon>Cerambycidae</taxon>
        <taxon>Lepturinae</taxon>
        <taxon>Rhagiini</taxon>
        <taxon>Rhamnusium</taxon>
    </lineage>
</organism>
<dbReference type="InterPro" id="IPR036875">
    <property type="entry name" value="Znf_CCHC_sf"/>
</dbReference>
<dbReference type="GO" id="GO:0003676">
    <property type="term" value="F:nucleic acid binding"/>
    <property type="evidence" value="ECO:0007669"/>
    <property type="project" value="InterPro"/>
</dbReference>
<comment type="caution">
    <text evidence="1">The sequence shown here is derived from an EMBL/GenBank/DDBJ whole genome shotgun (WGS) entry which is preliminary data.</text>
</comment>
<accession>A0AAV8XNP3</accession>
<proteinExistence type="predicted"/>
<dbReference type="Proteomes" id="UP001162156">
    <property type="component" value="Unassembled WGS sequence"/>
</dbReference>
<dbReference type="SUPFAM" id="SSF57756">
    <property type="entry name" value="Retrovirus zinc finger-like domains"/>
    <property type="match status" value="1"/>
</dbReference>
<reference evidence="1" key="1">
    <citation type="journal article" date="2023" name="Insect Mol. Biol.">
        <title>Genome sequencing provides insights into the evolution of gene families encoding plant cell wall-degrading enzymes in longhorned beetles.</title>
        <authorList>
            <person name="Shin N.R."/>
            <person name="Okamura Y."/>
            <person name="Kirsch R."/>
            <person name="Pauchet Y."/>
        </authorList>
    </citation>
    <scope>NUCLEOTIDE SEQUENCE</scope>
    <source>
        <strain evidence="1">RBIC_L_NR</strain>
    </source>
</reference>
<evidence type="ECO:0000313" key="2">
    <source>
        <dbReference type="Proteomes" id="UP001162156"/>
    </source>
</evidence>
<dbReference type="EMBL" id="JANEYF010003058">
    <property type="protein sequence ID" value="KAJ8939663.1"/>
    <property type="molecule type" value="Genomic_DNA"/>
</dbReference>
<sequence>MSDPKATAPVTLTNEQFQELFSAIRTNSENLTRDVQSSSPAPEKQGNFAKCTAHFDASSDSSVEAFVGAVSTYKSCANVSDENALRGLPMLLTGLAAKWYQGVKNTIDSWDSALTLLKDVYGPKKPAFKIFRKLFAEEQKDTKAELFICNARALLAKLPYTLEENVYLDMVYGLLNKSVRERIPRDDATTFNELFTRIRSVEASFGDLVDRSDADQYSKEIKFRKERPKCTFCRRFGHLVEDCRTKRRQTSKTEGNKLETVSTPTPVTKTTPTYSCYGCGTPGVVRSKKCNEPKSSPADIKSNFSQPSTSQSSFFGITIPQFSQISHRPILPIKIFEEYGLAYADTGATRSIAGQKLYSLVKGNVPICYETLSISLADDTHSIQNVPLLLH</sequence>
<dbReference type="GO" id="GO:0008270">
    <property type="term" value="F:zinc ion binding"/>
    <property type="evidence" value="ECO:0007669"/>
    <property type="project" value="InterPro"/>
</dbReference>
<name>A0AAV8XNP3_9CUCU</name>
<gene>
    <name evidence="1" type="ORF">NQ314_011052</name>
</gene>
<dbReference type="Gene3D" id="4.10.60.10">
    <property type="entry name" value="Zinc finger, CCHC-type"/>
    <property type="match status" value="1"/>
</dbReference>
<keyword evidence="2" id="KW-1185">Reference proteome</keyword>
<evidence type="ECO:0008006" key="3">
    <source>
        <dbReference type="Google" id="ProtNLM"/>
    </source>
</evidence>